<protein>
    <recommendedName>
        <fullName evidence="7 17">Phosphoenolpyruvate-protein phosphotransferase</fullName>
        <ecNumber evidence="6 17">2.7.3.9</ecNumber>
    </recommendedName>
    <alternativeName>
        <fullName evidence="16 17">Phosphotransferase system, enzyme I</fullName>
    </alternativeName>
</protein>
<keyword evidence="13 17" id="KW-0479">Metal-binding</keyword>
<dbReference type="PIRSF" id="PIRSF000732">
    <property type="entry name" value="PTS_enzyme_I"/>
    <property type="match status" value="1"/>
</dbReference>
<dbReference type="PANTHER" id="PTHR46244:SF3">
    <property type="entry name" value="PHOSPHOENOLPYRUVATE-PROTEIN PHOSPHOTRANSFERASE"/>
    <property type="match status" value="1"/>
</dbReference>
<dbReference type="InterPro" id="IPR000121">
    <property type="entry name" value="PEP_util_C"/>
</dbReference>
<dbReference type="Pfam" id="PF00391">
    <property type="entry name" value="PEP-utilizers"/>
    <property type="match status" value="1"/>
</dbReference>
<dbReference type="InterPro" id="IPR024692">
    <property type="entry name" value="PTS_EI"/>
</dbReference>
<evidence type="ECO:0000313" key="25">
    <source>
        <dbReference type="Proteomes" id="UP000214880"/>
    </source>
</evidence>
<dbReference type="InterPro" id="IPR040442">
    <property type="entry name" value="Pyrv_kinase-like_dom_sf"/>
</dbReference>
<dbReference type="InterPro" id="IPR015813">
    <property type="entry name" value="Pyrv/PenolPyrv_kinase-like_dom"/>
</dbReference>
<organism evidence="24 25">
    <name type="scientific">Dendrosporobacter quercicolus</name>
    <dbReference type="NCBI Taxonomy" id="146817"/>
    <lineage>
        <taxon>Bacteria</taxon>
        <taxon>Bacillati</taxon>
        <taxon>Bacillota</taxon>
        <taxon>Negativicutes</taxon>
        <taxon>Selenomonadales</taxon>
        <taxon>Sporomusaceae</taxon>
        <taxon>Dendrosporobacter</taxon>
    </lineage>
</organism>
<feature type="binding site" evidence="19">
    <location>
        <position position="331"/>
    </location>
    <ligand>
        <name>phosphoenolpyruvate</name>
        <dbReference type="ChEBI" id="CHEBI:58702"/>
    </ligand>
</feature>
<dbReference type="InterPro" id="IPR006318">
    <property type="entry name" value="PTS_EI-like"/>
</dbReference>
<dbReference type="GO" id="GO:0005737">
    <property type="term" value="C:cytoplasm"/>
    <property type="evidence" value="ECO:0007669"/>
    <property type="project" value="UniProtKB-SubCell"/>
</dbReference>
<feature type="binding site" evidence="20">
    <location>
        <position position="430"/>
    </location>
    <ligand>
        <name>Mg(2+)</name>
        <dbReference type="ChEBI" id="CHEBI:18420"/>
    </ligand>
</feature>
<dbReference type="InterPro" id="IPR008279">
    <property type="entry name" value="PEP-util_enz_mobile_dom"/>
</dbReference>
<evidence type="ECO:0000256" key="11">
    <source>
        <dbReference type="ARBA" id="ARBA00022679"/>
    </source>
</evidence>
<comment type="cofactor">
    <cofactor evidence="2 17 20">
        <name>Mg(2+)</name>
        <dbReference type="ChEBI" id="CHEBI:18420"/>
    </cofactor>
</comment>
<dbReference type="SUPFAM" id="SSF51621">
    <property type="entry name" value="Phosphoenolpyruvate/pyruvate domain"/>
    <property type="match status" value="1"/>
</dbReference>
<dbReference type="Proteomes" id="UP000214880">
    <property type="component" value="Unassembled WGS sequence"/>
</dbReference>
<feature type="active site" description="Tele-phosphohistidine intermediate" evidence="18">
    <location>
        <position position="188"/>
    </location>
</feature>
<feature type="binding site" evidence="19">
    <location>
        <position position="295"/>
    </location>
    <ligand>
        <name>phosphoenolpyruvate</name>
        <dbReference type="ChEBI" id="CHEBI:58702"/>
    </ligand>
</feature>
<dbReference type="PRINTS" id="PR01736">
    <property type="entry name" value="PHPHTRNFRASE"/>
</dbReference>
<evidence type="ECO:0000256" key="13">
    <source>
        <dbReference type="ARBA" id="ARBA00022723"/>
    </source>
</evidence>
<keyword evidence="14 17" id="KW-0418">Kinase</keyword>
<comment type="subcellular location">
    <subcellularLocation>
        <location evidence="4 17">Cytoplasm</location>
    </subcellularLocation>
</comment>
<dbReference type="EMBL" id="FNHB01000007">
    <property type="protein sequence ID" value="SDM75060.1"/>
    <property type="molecule type" value="Genomic_DNA"/>
</dbReference>
<dbReference type="GO" id="GO:0008965">
    <property type="term" value="F:phosphoenolpyruvate-protein phosphotransferase activity"/>
    <property type="evidence" value="ECO:0007669"/>
    <property type="project" value="UniProtKB-EC"/>
</dbReference>
<evidence type="ECO:0000256" key="19">
    <source>
        <dbReference type="PIRSR" id="PIRSR000732-2"/>
    </source>
</evidence>
<comment type="catalytic activity">
    <reaction evidence="1 17">
        <text>L-histidyl-[protein] + phosphoenolpyruvate = N(pros)-phospho-L-histidyl-[protein] + pyruvate</text>
        <dbReference type="Rhea" id="RHEA:23880"/>
        <dbReference type="Rhea" id="RHEA-COMP:9745"/>
        <dbReference type="Rhea" id="RHEA-COMP:9746"/>
        <dbReference type="ChEBI" id="CHEBI:15361"/>
        <dbReference type="ChEBI" id="CHEBI:29979"/>
        <dbReference type="ChEBI" id="CHEBI:58702"/>
        <dbReference type="ChEBI" id="CHEBI:64837"/>
        <dbReference type="EC" id="2.7.3.9"/>
    </reaction>
</comment>
<evidence type="ECO:0000259" key="22">
    <source>
        <dbReference type="Pfam" id="PF02896"/>
    </source>
</evidence>
<dbReference type="Pfam" id="PF05524">
    <property type="entry name" value="PEP-utilisers_N"/>
    <property type="match status" value="1"/>
</dbReference>
<dbReference type="NCBIfam" id="TIGR01417">
    <property type="entry name" value="PTS_I_fam"/>
    <property type="match status" value="1"/>
</dbReference>
<dbReference type="OrthoDB" id="9765468at2"/>
<evidence type="ECO:0000259" key="23">
    <source>
        <dbReference type="Pfam" id="PF05524"/>
    </source>
</evidence>
<dbReference type="SUPFAM" id="SSF52009">
    <property type="entry name" value="Phosphohistidine domain"/>
    <property type="match status" value="1"/>
</dbReference>
<evidence type="ECO:0000256" key="3">
    <source>
        <dbReference type="ARBA" id="ARBA00002728"/>
    </source>
</evidence>
<evidence type="ECO:0000256" key="4">
    <source>
        <dbReference type="ARBA" id="ARBA00004496"/>
    </source>
</evidence>
<evidence type="ECO:0000256" key="10">
    <source>
        <dbReference type="ARBA" id="ARBA00022597"/>
    </source>
</evidence>
<evidence type="ECO:0000256" key="17">
    <source>
        <dbReference type="PIRNR" id="PIRNR000732"/>
    </source>
</evidence>
<proteinExistence type="inferred from homology"/>
<reference evidence="24 25" key="1">
    <citation type="submission" date="2016-10" db="EMBL/GenBank/DDBJ databases">
        <authorList>
            <person name="de Groot N.N."/>
        </authorList>
    </citation>
    <scope>NUCLEOTIDE SEQUENCE [LARGE SCALE GENOMIC DNA]</scope>
    <source>
        <strain evidence="24 25">DSM 1736</strain>
    </source>
</reference>
<keyword evidence="10 17" id="KW-0762">Sugar transport</keyword>
<keyword evidence="12 17" id="KW-0598">Phosphotransferase system</keyword>
<feature type="domain" description="PEP-utilising enzyme C-terminal" evidence="22">
    <location>
        <begin position="251"/>
        <end position="540"/>
    </location>
</feature>
<feature type="binding site" evidence="19">
    <location>
        <begin position="453"/>
        <end position="454"/>
    </location>
    <ligand>
        <name>phosphoenolpyruvate</name>
        <dbReference type="ChEBI" id="CHEBI:58702"/>
    </ligand>
</feature>
<dbReference type="RefSeq" id="WP_092073999.1">
    <property type="nucleotide sequence ID" value="NZ_FNHB01000007.1"/>
</dbReference>
<dbReference type="GO" id="GO:0046872">
    <property type="term" value="F:metal ion binding"/>
    <property type="evidence" value="ECO:0007669"/>
    <property type="project" value="UniProtKB-KW"/>
</dbReference>
<dbReference type="Gene3D" id="3.20.20.60">
    <property type="entry name" value="Phosphoenolpyruvate-binding domains"/>
    <property type="match status" value="1"/>
</dbReference>
<sequence length="575" mass="60456">MEKMWQGLGVVPGIAIGRVKLVSADLTAALEQYTAGSRDEENAKLTAALATADAELGRLAAQARQAGQPGQAEIMEAHQAMASDPELLADTGAKISQGIPAPQAVLAATKEFAAIFSGLDDPYFQERAADLRDIGRRIARILTGGETLDFGSGPVVLCAEEIEPSLAAAMPAGQVVGLVLGQGSRTSHTIIIAKAQGIPAVAGLGAAAAALPEGAEIVIDGYNGQVLLNPPAGKLAEMQAKIAAEQELRQQDGMLADLPAVTQDGRTVQLAANIGGPADMAAALKQGCEGVGLFRSEFLFMGREHPPDEEEQFNAYRRVIEQCGDKPCIIRTMDIGGDKPLPYLHIGKEDNPFLGLRAIRVSLAEPALFLTQLKAILRAGVYGRAAVMLPMVISEGEIRRARQYLGQAGAELEQQGKAYAPAVELGIMIETPAAAVMASELAGECDFFSIGTNDLVQYTLAVDRGNTAVSGLYSHFHPAVLRLIDGVIKAAHARNVWVGMCGEMAGDPLAAPLLTAMGIDELSMSAPLIPRVKAVIRQLKLSDATAVLTRALSQNDPQAVQSLLTDFLAGSRRPD</sequence>
<name>A0A1G9VSA3_9FIRM</name>
<dbReference type="Pfam" id="PF02896">
    <property type="entry name" value="PEP-utilizers_C"/>
    <property type="match status" value="1"/>
</dbReference>
<feature type="active site" description="Proton donor" evidence="18">
    <location>
        <position position="501"/>
    </location>
</feature>
<evidence type="ECO:0000256" key="9">
    <source>
        <dbReference type="ARBA" id="ARBA00022490"/>
    </source>
</evidence>
<feature type="binding site" evidence="19">
    <location>
        <position position="464"/>
    </location>
    <ligand>
        <name>phosphoenolpyruvate</name>
        <dbReference type="ChEBI" id="CHEBI:58702"/>
    </ligand>
</feature>
<dbReference type="STRING" id="146817.SAMN04488502_10726"/>
<keyword evidence="25" id="KW-1185">Reference proteome</keyword>
<dbReference type="InterPro" id="IPR008731">
    <property type="entry name" value="PTS_EIN"/>
</dbReference>
<evidence type="ECO:0000256" key="6">
    <source>
        <dbReference type="ARBA" id="ARBA00012232"/>
    </source>
</evidence>
<evidence type="ECO:0000256" key="5">
    <source>
        <dbReference type="ARBA" id="ARBA00007837"/>
    </source>
</evidence>
<comment type="function">
    <text evidence="3 17">General (non sugar-specific) component of the phosphoenolpyruvate-dependent sugar phosphotransferase system (sugar PTS). This major carbohydrate active-transport system catalyzes the phosphorylation of incoming sugar substrates concomitantly with their translocation across the cell membrane. Enzyme I transfers the phosphoryl group from phosphoenolpyruvate (PEP) to the phosphoryl carrier protein (HPr).</text>
</comment>
<dbReference type="AlphaFoldDB" id="A0A1G9VSA3"/>
<comment type="similarity">
    <text evidence="5 17">Belongs to the PEP-utilizing enzyme family.</text>
</comment>
<feature type="binding site" evidence="20">
    <location>
        <position position="454"/>
    </location>
    <ligand>
        <name>Mg(2+)</name>
        <dbReference type="ChEBI" id="CHEBI:18420"/>
    </ligand>
</feature>
<dbReference type="InterPro" id="IPR036637">
    <property type="entry name" value="Phosphohistidine_dom_sf"/>
</dbReference>
<keyword evidence="8 17" id="KW-0813">Transport</keyword>
<keyword evidence="15 17" id="KW-0460">Magnesium</keyword>
<evidence type="ECO:0000256" key="12">
    <source>
        <dbReference type="ARBA" id="ARBA00022683"/>
    </source>
</evidence>
<dbReference type="Gene3D" id="1.10.274.10">
    <property type="entry name" value="PtsI, HPr-binding domain"/>
    <property type="match status" value="1"/>
</dbReference>
<keyword evidence="9 17" id="KW-0963">Cytoplasm</keyword>
<evidence type="ECO:0000256" key="15">
    <source>
        <dbReference type="ARBA" id="ARBA00022842"/>
    </source>
</evidence>
<feature type="domain" description="Phosphotransferase system enzyme I N-terminal" evidence="23">
    <location>
        <begin position="6"/>
        <end position="127"/>
    </location>
</feature>
<evidence type="ECO:0000259" key="21">
    <source>
        <dbReference type="Pfam" id="PF00391"/>
    </source>
</evidence>
<gene>
    <name evidence="24" type="ORF">SAMN04488502_10726</name>
</gene>
<dbReference type="GO" id="GO:0016301">
    <property type="term" value="F:kinase activity"/>
    <property type="evidence" value="ECO:0007669"/>
    <property type="project" value="UniProtKB-KW"/>
</dbReference>
<evidence type="ECO:0000256" key="14">
    <source>
        <dbReference type="ARBA" id="ARBA00022777"/>
    </source>
</evidence>
<dbReference type="InterPro" id="IPR036618">
    <property type="entry name" value="PtsI_HPr-bd_sf"/>
</dbReference>
<evidence type="ECO:0000256" key="20">
    <source>
        <dbReference type="PIRSR" id="PIRSR000732-3"/>
    </source>
</evidence>
<dbReference type="Gene3D" id="3.50.30.10">
    <property type="entry name" value="Phosphohistidine domain"/>
    <property type="match status" value="1"/>
</dbReference>
<feature type="domain" description="PEP-utilising enzyme mobile" evidence="21">
    <location>
        <begin position="154"/>
        <end position="224"/>
    </location>
</feature>
<dbReference type="SUPFAM" id="SSF47831">
    <property type="entry name" value="Enzyme I of the PEP:sugar phosphotransferase system HPr-binding (sub)domain"/>
    <property type="match status" value="1"/>
</dbReference>
<accession>A0A1G9VSA3</accession>
<evidence type="ECO:0000256" key="2">
    <source>
        <dbReference type="ARBA" id="ARBA00001946"/>
    </source>
</evidence>
<evidence type="ECO:0000256" key="8">
    <source>
        <dbReference type="ARBA" id="ARBA00022448"/>
    </source>
</evidence>
<dbReference type="GO" id="GO:0009401">
    <property type="term" value="P:phosphoenolpyruvate-dependent sugar phosphotransferase system"/>
    <property type="evidence" value="ECO:0007669"/>
    <property type="project" value="UniProtKB-KW"/>
</dbReference>
<dbReference type="EC" id="2.7.3.9" evidence="6 17"/>
<keyword evidence="11 17" id="KW-0808">Transferase</keyword>
<evidence type="ECO:0000256" key="7">
    <source>
        <dbReference type="ARBA" id="ARBA00016544"/>
    </source>
</evidence>
<dbReference type="PANTHER" id="PTHR46244">
    <property type="entry name" value="PHOSPHOENOLPYRUVATE-PROTEIN PHOSPHOTRANSFERASE"/>
    <property type="match status" value="1"/>
</dbReference>
<dbReference type="InterPro" id="IPR023151">
    <property type="entry name" value="PEP_util_CS"/>
</dbReference>
<dbReference type="PROSITE" id="PS00742">
    <property type="entry name" value="PEP_ENZYMES_2"/>
    <property type="match status" value="1"/>
</dbReference>
<evidence type="ECO:0000313" key="24">
    <source>
        <dbReference type="EMBL" id="SDM75060.1"/>
    </source>
</evidence>
<evidence type="ECO:0000256" key="1">
    <source>
        <dbReference type="ARBA" id="ARBA00000683"/>
    </source>
</evidence>
<dbReference type="InterPro" id="IPR050499">
    <property type="entry name" value="PEP-utilizing_PTS_enzyme"/>
</dbReference>
<evidence type="ECO:0000256" key="16">
    <source>
        <dbReference type="ARBA" id="ARBA00033235"/>
    </source>
</evidence>
<evidence type="ECO:0000256" key="18">
    <source>
        <dbReference type="PIRSR" id="PIRSR000732-1"/>
    </source>
</evidence>